<feature type="region of interest" description="Disordered" evidence="1">
    <location>
        <begin position="71"/>
        <end position="103"/>
    </location>
</feature>
<evidence type="ECO:0000313" key="4">
    <source>
        <dbReference type="Proteomes" id="UP000489600"/>
    </source>
</evidence>
<evidence type="ECO:0000256" key="1">
    <source>
        <dbReference type="SAM" id="MobiDB-lite"/>
    </source>
</evidence>
<evidence type="ECO:0000256" key="2">
    <source>
        <dbReference type="SAM" id="Phobius"/>
    </source>
</evidence>
<protein>
    <submittedName>
        <fullName evidence="3">Uncharacterized protein</fullName>
    </submittedName>
</protein>
<comment type="caution">
    <text evidence="3">The sequence shown here is derived from an EMBL/GenBank/DDBJ whole genome shotgun (WGS) entry which is preliminary data.</text>
</comment>
<dbReference type="Proteomes" id="UP000489600">
    <property type="component" value="Unassembled WGS sequence"/>
</dbReference>
<evidence type="ECO:0000313" key="3">
    <source>
        <dbReference type="EMBL" id="VVB11456.1"/>
    </source>
</evidence>
<dbReference type="EMBL" id="CABITT030000007">
    <property type="protein sequence ID" value="VVB11456.1"/>
    <property type="molecule type" value="Genomic_DNA"/>
</dbReference>
<feature type="compositionally biased region" description="Acidic residues" evidence="1">
    <location>
        <begin position="83"/>
        <end position="95"/>
    </location>
</feature>
<keyword evidence="2" id="KW-0812">Transmembrane</keyword>
<dbReference type="AlphaFoldDB" id="A0A565CCX3"/>
<sequence length="129" mass="15275">MALLSEEVASRMFKVLLKLWEDTLSWFLKFCKENASRIQSTGVGGLITTWMSSLFGTVCSFFAYFFKNSDESSDEYGKHSESEEQSEEQTEEFEEHTEKSKENTPKSIRFLRVFFRFLRILNYDSLRRF</sequence>
<organism evidence="3 4">
    <name type="scientific">Arabis nemorensis</name>
    <dbReference type="NCBI Taxonomy" id="586526"/>
    <lineage>
        <taxon>Eukaryota</taxon>
        <taxon>Viridiplantae</taxon>
        <taxon>Streptophyta</taxon>
        <taxon>Embryophyta</taxon>
        <taxon>Tracheophyta</taxon>
        <taxon>Spermatophyta</taxon>
        <taxon>Magnoliopsida</taxon>
        <taxon>eudicotyledons</taxon>
        <taxon>Gunneridae</taxon>
        <taxon>Pentapetalae</taxon>
        <taxon>rosids</taxon>
        <taxon>malvids</taxon>
        <taxon>Brassicales</taxon>
        <taxon>Brassicaceae</taxon>
        <taxon>Arabideae</taxon>
        <taxon>Arabis</taxon>
    </lineage>
</organism>
<keyword evidence="2" id="KW-1133">Transmembrane helix</keyword>
<keyword evidence="2" id="KW-0472">Membrane</keyword>
<gene>
    <name evidence="3" type="ORF">ANE_LOCUS21900</name>
</gene>
<reference evidence="3" key="1">
    <citation type="submission" date="2019-07" db="EMBL/GenBank/DDBJ databases">
        <authorList>
            <person name="Dittberner H."/>
        </authorList>
    </citation>
    <scope>NUCLEOTIDE SEQUENCE [LARGE SCALE GENOMIC DNA]</scope>
</reference>
<name>A0A565CCX3_9BRAS</name>
<keyword evidence="4" id="KW-1185">Reference proteome</keyword>
<proteinExistence type="predicted"/>
<feature type="transmembrane region" description="Helical" evidence="2">
    <location>
        <begin position="47"/>
        <end position="66"/>
    </location>
</feature>
<accession>A0A565CCX3</accession>